<evidence type="ECO:0008006" key="5">
    <source>
        <dbReference type="Google" id="ProtNLM"/>
    </source>
</evidence>
<dbReference type="Gene3D" id="2.160.20.10">
    <property type="entry name" value="Single-stranded right-handed beta-helix, Pectin lyase-like"/>
    <property type="match status" value="1"/>
</dbReference>
<reference evidence="3 4" key="1">
    <citation type="submission" date="2020-08" db="EMBL/GenBank/DDBJ databases">
        <title>Genomic Encyclopedia of Type Strains, Phase IV (KMG-V): Genome sequencing to study the core and pangenomes of soil and plant-associated prokaryotes.</title>
        <authorList>
            <person name="Whitman W."/>
        </authorList>
    </citation>
    <scope>NUCLEOTIDE SEQUENCE [LARGE SCALE GENOMIC DNA]</scope>
    <source>
        <strain evidence="3 4">X5P3</strain>
    </source>
</reference>
<evidence type="ECO:0000313" key="4">
    <source>
        <dbReference type="Proteomes" id="UP000584867"/>
    </source>
</evidence>
<name>A0A7W7ZKZ5_9BACT</name>
<keyword evidence="2" id="KW-0732">Signal</keyword>
<dbReference type="AlphaFoldDB" id="A0A7W7ZKZ5"/>
<feature type="compositionally biased region" description="Pro residues" evidence="1">
    <location>
        <begin position="115"/>
        <end position="134"/>
    </location>
</feature>
<dbReference type="InterPro" id="IPR012334">
    <property type="entry name" value="Pectin_lyas_fold"/>
</dbReference>
<dbReference type="Gene3D" id="2.60.40.10">
    <property type="entry name" value="Immunoglobulins"/>
    <property type="match status" value="1"/>
</dbReference>
<proteinExistence type="predicted"/>
<feature type="region of interest" description="Disordered" evidence="1">
    <location>
        <begin position="109"/>
        <end position="153"/>
    </location>
</feature>
<dbReference type="RefSeq" id="WP_184252405.1">
    <property type="nucleotide sequence ID" value="NZ_JACHIO010000001.1"/>
</dbReference>
<sequence>MKNITILLACLLAGTQLGCTQSLSPQSNSQTLTATPPTATITTTPSTVTAGQSIVLKWTVTNATSVTINGEKKALTGLTLGIPSKSTSFTLVATNSTKSVTAVATVTVKAATQTTPPPTTPPPTTPPPTTPPPTTGSTTAGAPHIDYTDINVGSGTGGDNGNGAYVRIFGDHFGTSQGSSTVKLGGNLVTDCSLCSWSNTAIIAQLGSAATTGSLQVTVDGLPSNGYPFTVAPTTIVFVSAKGLDTNTGTFSAPFKTWRAAFNSLTSKDNSSPAQNAIIYLEPGVAVNVDDGRGYNATVSTDLGGSSPTKQLAIVGYPGGTVNVGSTSVANGIHGWGKYLTIANLTIIGGNSAIDDEAGNVRIINNSLSCPAPPAGLGGTACVLGETGTPTDTWVFQGNNVNNTGGNVDKTYHAVYFSSNVNHADVGWNNIGQNFKGYCRSIMFHATTGANLYDLHVHDNVITGGYCDGIGFASVDPSKGVVEAYNNVLSHIALASNPYGVANEVGIAVNSDPAGSSSGTVQVYNNTVVDAGQYTTGNQNGCFGVVTAGAGLVLTNNICSQTSSAEPYIESGSQNVSGTNNLWFGAGTSPSWDARPVSTNPAFVSTTNFDLQSNSPALKAGSTSKLSTTDILGDVHPNPPAIGAYE</sequence>
<feature type="signal peptide" evidence="2">
    <location>
        <begin position="1"/>
        <end position="18"/>
    </location>
</feature>
<dbReference type="InterPro" id="IPR014756">
    <property type="entry name" value="Ig_E-set"/>
</dbReference>
<dbReference type="CDD" id="cd00102">
    <property type="entry name" value="IPT"/>
    <property type="match status" value="1"/>
</dbReference>
<dbReference type="InterPro" id="IPR013783">
    <property type="entry name" value="Ig-like_fold"/>
</dbReference>
<protein>
    <recommendedName>
        <fullName evidence="5">IPT/TIG domain-containing protein</fullName>
    </recommendedName>
</protein>
<gene>
    <name evidence="3" type="ORF">HDF15_000195</name>
</gene>
<evidence type="ECO:0000313" key="3">
    <source>
        <dbReference type="EMBL" id="MBB5061870.1"/>
    </source>
</evidence>
<evidence type="ECO:0000256" key="1">
    <source>
        <dbReference type="SAM" id="MobiDB-lite"/>
    </source>
</evidence>
<dbReference type="InterPro" id="IPR011050">
    <property type="entry name" value="Pectin_lyase_fold/virulence"/>
</dbReference>
<accession>A0A7W7ZKZ5</accession>
<evidence type="ECO:0000256" key="2">
    <source>
        <dbReference type="SAM" id="SignalP"/>
    </source>
</evidence>
<comment type="caution">
    <text evidence="3">The sequence shown here is derived from an EMBL/GenBank/DDBJ whole genome shotgun (WGS) entry which is preliminary data.</text>
</comment>
<feature type="chain" id="PRO_5030969877" description="IPT/TIG domain-containing protein" evidence="2">
    <location>
        <begin position="19"/>
        <end position="646"/>
    </location>
</feature>
<dbReference type="Proteomes" id="UP000584867">
    <property type="component" value="Unassembled WGS sequence"/>
</dbReference>
<dbReference type="EMBL" id="JACHIO010000001">
    <property type="protein sequence ID" value="MBB5061870.1"/>
    <property type="molecule type" value="Genomic_DNA"/>
</dbReference>
<dbReference type="SUPFAM" id="SSF81296">
    <property type="entry name" value="E set domains"/>
    <property type="match status" value="1"/>
</dbReference>
<organism evidence="3 4">
    <name type="scientific">Granulicella mallensis</name>
    <dbReference type="NCBI Taxonomy" id="940614"/>
    <lineage>
        <taxon>Bacteria</taxon>
        <taxon>Pseudomonadati</taxon>
        <taxon>Acidobacteriota</taxon>
        <taxon>Terriglobia</taxon>
        <taxon>Terriglobales</taxon>
        <taxon>Acidobacteriaceae</taxon>
        <taxon>Granulicella</taxon>
    </lineage>
</organism>
<dbReference type="SUPFAM" id="SSF51126">
    <property type="entry name" value="Pectin lyase-like"/>
    <property type="match status" value="1"/>
</dbReference>